<evidence type="ECO:0000313" key="3">
    <source>
        <dbReference type="Proteomes" id="UP000541636"/>
    </source>
</evidence>
<keyword evidence="3" id="KW-1185">Reference proteome</keyword>
<sequence>MNISISTLYALATSVLSGVMLFGSVPVQAQTRQTDTVYCASNSNKYQECAMPWRDARLVRQESKSACVRGRSWGVNRHGIWVKNGCRGRFAAAGRAHRYGHSDWRHATHHGEHRRGYGRDREIRLQCDSNKKRYQMCRVDVGRRGYVRLVHQMSDARCTKGYSWGYNRAGVWVSHGCRAKFVVHRRW</sequence>
<feature type="signal peptide" evidence="1">
    <location>
        <begin position="1"/>
        <end position="29"/>
    </location>
</feature>
<dbReference type="InterPro" id="IPR021381">
    <property type="entry name" value="DUF3011"/>
</dbReference>
<reference evidence="2 3" key="1">
    <citation type="journal article" date="2017" name="Int. J. Syst. Evol. Microbiol.">
        <title>Oleiagrimonas citrea sp. nov., a marine bacterium isolated from tidal flat sediment and emended description of the genus Oleiagrimonas Fang et al. 2015 and Oleiagrimonas soli.</title>
        <authorList>
            <person name="Yang S.H."/>
            <person name="Seo H.S."/>
            <person name="Seong C.N."/>
            <person name="Kwon K.K."/>
        </authorList>
    </citation>
    <scope>NUCLEOTIDE SEQUENCE [LARGE SCALE GENOMIC DNA]</scope>
    <source>
        <strain evidence="2 3">MEBiC09124</strain>
    </source>
</reference>
<dbReference type="EMBL" id="JAAZQD010000004">
    <property type="protein sequence ID" value="NKZ39562.1"/>
    <property type="molecule type" value="Genomic_DNA"/>
</dbReference>
<dbReference type="Pfam" id="PF11218">
    <property type="entry name" value="DUF3011"/>
    <property type="match status" value="1"/>
</dbReference>
<name>A0A846ZNU1_9GAMM</name>
<evidence type="ECO:0000256" key="1">
    <source>
        <dbReference type="SAM" id="SignalP"/>
    </source>
</evidence>
<dbReference type="RefSeq" id="WP_168609528.1">
    <property type="nucleotide sequence ID" value="NZ_JAAZQD010000004.1"/>
</dbReference>
<organism evidence="2 3">
    <name type="scientific">Oleiagrimonas citrea</name>
    <dbReference type="NCBI Taxonomy" id="1665687"/>
    <lineage>
        <taxon>Bacteria</taxon>
        <taxon>Pseudomonadati</taxon>
        <taxon>Pseudomonadota</taxon>
        <taxon>Gammaproteobacteria</taxon>
        <taxon>Lysobacterales</taxon>
        <taxon>Rhodanobacteraceae</taxon>
        <taxon>Oleiagrimonas</taxon>
    </lineage>
</organism>
<proteinExistence type="predicted"/>
<protein>
    <submittedName>
        <fullName evidence="2">DUF3011 domain-containing protein</fullName>
    </submittedName>
</protein>
<feature type="chain" id="PRO_5032611932" evidence="1">
    <location>
        <begin position="30"/>
        <end position="187"/>
    </location>
</feature>
<dbReference type="Proteomes" id="UP000541636">
    <property type="component" value="Unassembled WGS sequence"/>
</dbReference>
<dbReference type="AlphaFoldDB" id="A0A846ZNU1"/>
<accession>A0A846ZNU1</accession>
<keyword evidence="1" id="KW-0732">Signal</keyword>
<evidence type="ECO:0000313" key="2">
    <source>
        <dbReference type="EMBL" id="NKZ39562.1"/>
    </source>
</evidence>
<gene>
    <name evidence="2" type="ORF">HF690_11440</name>
</gene>
<comment type="caution">
    <text evidence="2">The sequence shown here is derived from an EMBL/GenBank/DDBJ whole genome shotgun (WGS) entry which is preliminary data.</text>
</comment>